<dbReference type="SMART" id="SM00066">
    <property type="entry name" value="GAL4"/>
    <property type="match status" value="1"/>
</dbReference>
<dbReference type="Proteomes" id="UP001166286">
    <property type="component" value="Unassembled WGS sequence"/>
</dbReference>
<evidence type="ECO:0000256" key="2">
    <source>
        <dbReference type="ARBA" id="ARBA00023015"/>
    </source>
</evidence>
<comment type="caution">
    <text evidence="8">The sequence shown here is derived from an EMBL/GenBank/DDBJ whole genome shotgun (WGS) entry which is preliminary data.</text>
</comment>
<evidence type="ECO:0000313" key="8">
    <source>
        <dbReference type="EMBL" id="KAK0511738.1"/>
    </source>
</evidence>
<keyword evidence="3" id="KW-0238">DNA-binding</keyword>
<evidence type="ECO:0000256" key="1">
    <source>
        <dbReference type="ARBA" id="ARBA00022723"/>
    </source>
</evidence>
<dbReference type="PRINTS" id="PR00755">
    <property type="entry name" value="AFLATOXINBRP"/>
</dbReference>
<name>A0AA39V110_9LECA</name>
<dbReference type="CDD" id="cd00067">
    <property type="entry name" value="GAL4"/>
    <property type="match status" value="1"/>
</dbReference>
<reference evidence="8" key="1">
    <citation type="submission" date="2023-03" db="EMBL/GenBank/DDBJ databases">
        <title>Complete genome of Cladonia borealis.</title>
        <authorList>
            <person name="Park H."/>
        </authorList>
    </citation>
    <scope>NUCLEOTIDE SEQUENCE</scope>
    <source>
        <strain evidence="8">ANT050790</strain>
    </source>
</reference>
<dbReference type="EMBL" id="JAFEKC020000013">
    <property type="protein sequence ID" value="KAK0511738.1"/>
    <property type="molecule type" value="Genomic_DNA"/>
</dbReference>
<evidence type="ECO:0000256" key="5">
    <source>
        <dbReference type="ARBA" id="ARBA00023242"/>
    </source>
</evidence>
<dbReference type="InterPro" id="IPR001138">
    <property type="entry name" value="Zn2Cys6_DnaBD"/>
</dbReference>
<feature type="compositionally biased region" description="Low complexity" evidence="6">
    <location>
        <begin position="144"/>
        <end position="157"/>
    </location>
</feature>
<organism evidence="8 9">
    <name type="scientific">Cladonia borealis</name>
    <dbReference type="NCBI Taxonomy" id="184061"/>
    <lineage>
        <taxon>Eukaryota</taxon>
        <taxon>Fungi</taxon>
        <taxon>Dikarya</taxon>
        <taxon>Ascomycota</taxon>
        <taxon>Pezizomycotina</taxon>
        <taxon>Lecanoromycetes</taxon>
        <taxon>OSLEUM clade</taxon>
        <taxon>Lecanoromycetidae</taxon>
        <taxon>Lecanorales</taxon>
        <taxon>Lecanorineae</taxon>
        <taxon>Cladoniaceae</taxon>
        <taxon>Cladonia</taxon>
    </lineage>
</organism>
<dbReference type="Pfam" id="PF08493">
    <property type="entry name" value="AflR"/>
    <property type="match status" value="1"/>
</dbReference>
<dbReference type="PROSITE" id="PS50048">
    <property type="entry name" value="ZN2_CY6_FUNGAL_2"/>
    <property type="match status" value="1"/>
</dbReference>
<accession>A0AA39V110</accession>
<feature type="region of interest" description="Disordered" evidence="6">
    <location>
        <begin position="126"/>
        <end position="157"/>
    </location>
</feature>
<dbReference type="SUPFAM" id="SSF57701">
    <property type="entry name" value="Zn2/Cys6 DNA-binding domain"/>
    <property type="match status" value="1"/>
</dbReference>
<feature type="domain" description="Zn(2)-C6 fungal-type" evidence="7">
    <location>
        <begin position="40"/>
        <end position="70"/>
    </location>
</feature>
<gene>
    <name evidence="8" type="ORF">JMJ35_006311</name>
</gene>
<dbReference type="GO" id="GO:0003677">
    <property type="term" value="F:DNA binding"/>
    <property type="evidence" value="ECO:0007669"/>
    <property type="project" value="UniProtKB-KW"/>
</dbReference>
<sequence length="394" mass="43371">MNAFPHWVHHSAHTSQSGHAPLTDLAAAGSRKAEPKLRASCDGCYIAKLKCSKERPTCPRCRDLGLICHYSPTQRTGKPRATRTQTQPQLLYLSHLPQSSQVTQASDWTLNGTANKAQIIATTKPHTRSIAEANPPQVLEHPSSTRSESSFSDRSTSAITSAALDEDLLAQWPEYLPTPDEGSLHGFSNGFMDPTNDSTRSAATHELFPKLDQATGLKGCDCFYSLVQALHTIQAQSQCPSMNSLDIILNDSKDMISRGEHMLNCTCSEDGALVMLLAGLIAKHLAFFQPASGTSASPMSASTFSENVPSCASRVTIGKYIMDGEDEQRLRIEIVLMELQKLSNLILKYCSKFSSLSVGYESQTYETVFNFLYTRLGETQSRLEEQKQKSKEDR</sequence>
<keyword evidence="4" id="KW-0804">Transcription</keyword>
<protein>
    <recommendedName>
        <fullName evidence="7">Zn(2)-C6 fungal-type domain-containing protein</fullName>
    </recommendedName>
</protein>
<evidence type="ECO:0000313" key="9">
    <source>
        <dbReference type="Proteomes" id="UP001166286"/>
    </source>
</evidence>
<evidence type="ECO:0000256" key="6">
    <source>
        <dbReference type="SAM" id="MobiDB-lite"/>
    </source>
</evidence>
<evidence type="ECO:0000259" key="7">
    <source>
        <dbReference type="PROSITE" id="PS50048"/>
    </source>
</evidence>
<dbReference type="Pfam" id="PF00172">
    <property type="entry name" value="Zn_clus"/>
    <property type="match status" value="1"/>
</dbReference>
<dbReference type="GO" id="GO:0005634">
    <property type="term" value="C:nucleus"/>
    <property type="evidence" value="ECO:0007669"/>
    <property type="project" value="InterPro"/>
</dbReference>
<dbReference type="GO" id="GO:0000981">
    <property type="term" value="F:DNA-binding transcription factor activity, RNA polymerase II-specific"/>
    <property type="evidence" value="ECO:0007669"/>
    <property type="project" value="InterPro"/>
</dbReference>
<dbReference type="InterPro" id="IPR013700">
    <property type="entry name" value="AflR"/>
</dbReference>
<dbReference type="Gene3D" id="4.10.240.10">
    <property type="entry name" value="Zn(2)-C6 fungal-type DNA-binding domain"/>
    <property type="match status" value="1"/>
</dbReference>
<feature type="region of interest" description="Disordered" evidence="6">
    <location>
        <begin position="1"/>
        <end position="21"/>
    </location>
</feature>
<evidence type="ECO:0000256" key="4">
    <source>
        <dbReference type="ARBA" id="ARBA00023163"/>
    </source>
</evidence>
<evidence type="ECO:0000256" key="3">
    <source>
        <dbReference type="ARBA" id="ARBA00023125"/>
    </source>
</evidence>
<keyword evidence="1" id="KW-0479">Metal-binding</keyword>
<keyword evidence="2" id="KW-0805">Transcription regulation</keyword>
<proteinExistence type="predicted"/>
<dbReference type="GO" id="GO:0045122">
    <property type="term" value="P:aflatoxin biosynthetic process"/>
    <property type="evidence" value="ECO:0007669"/>
    <property type="project" value="InterPro"/>
</dbReference>
<keyword evidence="5" id="KW-0539">Nucleus</keyword>
<keyword evidence="9" id="KW-1185">Reference proteome</keyword>
<dbReference type="InterPro" id="IPR036864">
    <property type="entry name" value="Zn2-C6_fun-type_DNA-bd_sf"/>
</dbReference>
<dbReference type="GO" id="GO:0008270">
    <property type="term" value="F:zinc ion binding"/>
    <property type="evidence" value="ECO:0007669"/>
    <property type="project" value="InterPro"/>
</dbReference>
<dbReference type="AlphaFoldDB" id="A0AA39V110"/>